<sequence length="150" mass="16698">MDLSKRPLANLMQRITIQLDILSFYPKNRLAILQSTSSLLRLFSGPTIPRADCAITILFAKDANPLLEGSFLKVLGELAGFKTVALKLAFLTNGRNNLRKVMLPTYETMDEYLTVMLGPGEAGDLDEDGAYHRLTYHPRGRPAYQKATPV</sequence>
<accession>A0A8H3EIF7</accession>
<dbReference type="EMBL" id="CAJPDT010000002">
    <property type="protein sequence ID" value="CAF9905834.1"/>
    <property type="molecule type" value="Genomic_DNA"/>
</dbReference>
<keyword evidence="2" id="KW-1185">Reference proteome</keyword>
<gene>
    <name evidence="1" type="ORF">IMSHALPRED_003988</name>
</gene>
<proteinExistence type="predicted"/>
<evidence type="ECO:0000313" key="1">
    <source>
        <dbReference type="EMBL" id="CAF9905834.1"/>
    </source>
</evidence>
<organism evidence="1 2">
    <name type="scientific">Imshaugia aleurites</name>
    <dbReference type="NCBI Taxonomy" id="172621"/>
    <lineage>
        <taxon>Eukaryota</taxon>
        <taxon>Fungi</taxon>
        <taxon>Dikarya</taxon>
        <taxon>Ascomycota</taxon>
        <taxon>Pezizomycotina</taxon>
        <taxon>Lecanoromycetes</taxon>
        <taxon>OSLEUM clade</taxon>
        <taxon>Lecanoromycetidae</taxon>
        <taxon>Lecanorales</taxon>
        <taxon>Lecanorineae</taxon>
        <taxon>Parmeliaceae</taxon>
        <taxon>Imshaugia</taxon>
    </lineage>
</organism>
<comment type="caution">
    <text evidence="1">The sequence shown here is derived from an EMBL/GenBank/DDBJ whole genome shotgun (WGS) entry which is preliminary data.</text>
</comment>
<evidence type="ECO:0000313" key="2">
    <source>
        <dbReference type="Proteomes" id="UP000664534"/>
    </source>
</evidence>
<dbReference type="AlphaFoldDB" id="A0A8H3EIF7"/>
<reference evidence="1" key="1">
    <citation type="submission" date="2021-03" db="EMBL/GenBank/DDBJ databases">
        <authorList>
            <person name="Tagirdzhanova G."/>
        </authorList>
    </citation>
    <scope>NUCLEOTIDE SEQUENCE</scope>
</reference>
<dbReference type="Proteomes" id="UP000664534">
    <property type="component" value="Unassembled WGS sequence"/>
</dbReference>
<name>A0A8H3EIF7_9LECA</name>
<protein>
    <submittedName>
        <fullName evidence="1">Uncharacterized protein</fullName>
    </submittedName>
</protein>